<dbReference type="InterPro" id="IPR036188">
    <property type="entry name" value="FAD/NAD-bd_sf"/>
</dbReference>
<dbReference type="EMBL" id="CALNXI010000289">
    <property type="protein sequence ID" value="CAH3024105.1"/>
    <property type="molecule type" value="Genomic_DNA"/>
</dbReference>
<dbReference type="Proteomes" id="UP001159427">
    <property type="component" value="Unassembled WGS sequence"/>
</dbReference>
<evidence type="ECO:0000313" key="3">
    <source>
        <dbReference type="EMBL" id="CAH3024105.1"/>
    </source>
</evidence>
<dbReference type="Gene3D" id="3.50.50.60">
    <property type="entry name" value="FAD/NAD(P)-binding domain"/>
    <property type="match status" value="1"/>
</dbReference>
<evidence type="ECO:0000313" key="4">
    <source>
        <dbReference type="Proteomes" id="UP001159427"/>
    </source>
</evidence>
<proteinExistence type="predicted"/>
<feature type="domain" description="Amine oxidase" evidence="2">
    <location>
        <begin position="3"/>
        <end position="68"/>
    </location>
</feature>
<evidence type="ECO:0000256" key="1">
    <source>
        <dbReference type="SAM" id="MobiDB-lite"/>
    </source>
</evidence>
<dbReference type="Pfam" id="PF01593">
    <property type="entry name" value="Amino_oxidase"/>
    <property type="match status" value="1"/>
</dbReference>
<name>A0ABN8M4Q0_9CNID</name>
<feature type="region of interest" description="Disordered" evidence="1">
    <location>
        <begin position="92"/>
        <end position="112"/>
    </location>
</feature>
<gene>
    <name evidence="3" type="ORF">PEVE_00021573</name>
</gene>
<reference evidence="3 4" key="1">
    <citation type="submission" date="2022-05" db="EMBL/GenBank/DDBJ databases">
        <authorList>
            <consortium name="Genoscope - CEA"/>
            <person name="William W."/>
        </authorList>
    </citation>
    <scope>NUCLEOTIDE SEQUENCE [LARGE SCALE GENOMIC DNA]</scope>
</reference>
<keyword evidence="4" id="KW-1185">Reference proteome</keyword>
<dbReference type="InterPro" id="IPR002937">
    <property type="entry name" value="Amino_oxidase"/>
</dbReference>
<feature type="non-terminal residue" evidence="3">
    <location>
        <position position="1"/>
    </location>
</feature>
<accession>A0ABN8M4Q0</accession>
<feature type="compositionally biased region" description="Basic and acidic residues" evidence="1">
    <location>
        <begin position="92"/>
        <end position="104"/>
    </location>
</feature>
<comment type="caution">
    <text evidence="3">The sequence shown here is derived from an EMBL/GenBank/DDBJ whole genome shotgun (WGS) entry which is preliminary data.</text>
</comment>
<dbReference type="SUPFAM" id="SSF51905">
    <property type="entry name" value="FAD/NAD(P)-binding domain"/>
    <property type="match status" value="1"/>
</dbReference>
<feature type="non-terminal residue" evidence="3">
    <location>
        <position position="112"/>
    </location>
</feature>
<organism evidence="3 4">
    <name type="scientific">Porites evermanni</name>
    <dbReference type="NCBI Taxonomy" id="104178"/>
    <lineage>
        <taxon>Eukaryota</taxon>
        <taxon>Metazoa</taxon>
        <taxon>Cnidaria</taxon>
        <taxon>Anthozoa</taxon>
        <taxon>Hexacorallia</taxon>
        <taxon>Scleractinia</taxon>
        <taxon>Fungiina</taxon>
        <taxon>Poritidae</taxon>
        <taxon>Porites</taxon>
    </lineage>
</organism>
<sequence length="112" mass="12992">GITDYLVLEWQDYIGGRMKVVPFAGIKVELGANWIHYFDEEENPLVPLRDKHNLRGHLSNYSNVRARNDSGVDVTDIKLYKEWHKAKEEMFKMGEERGEKDVQPRDMPASTA</sequence>
<evidence type="ECO:0000259" key="2">
    <source>
        <dbReference type="Pfam" id="PF01593"/>
    </source>
</evidence>
<dbReference type="Gene3D" id="3.90.660.10">
    <property type="match status" value="1"/>
</dbReference>
<protein>
    <recommendedName>
        <fullName evidence="2">Amine oxidase domain-containing protein</fullName>
    </recommendedName>
</protein>